<evidence type="ECO:0000313" key="1">
    <source>
        <dbReference type="EMBL" id="KID58075.1"/>
    </source>
</evidence>
<dbReference type="EMBL" id="JWIC01000004">
    <property type="protein sequence ID" value="KID58075.1"/>
    <property type="molecule type" value="Genomic_DNA"/>
</dbReference>
<name>A0A0C1QFM4_9GAMM</name>
<gene>
    <name evidence="1" type="ORF">JF50_04885</name>
</gene>
<dbReference type="RefSeq" id="WP_039608371.1">
    <property type="nucleotide sequence ID" value="NZ_JWIC01000004.1"/>
</dbReference>
<proteinExistence type="predicted"/>
<dbReference type="AlphaFoldDB" id="A0A0C1QFM4"/>
<comment type="caution">
    <text evidence="1">The sequence shown here is derived from an EMBL/GenBank/DDBJ whole genome shotgun (WGS) entry which is preliminary data.</text>
</comment>
<sequence length="149" mass="17102">MKVDDLIDEVIYVTADKYKYCIILMLRCLKLISDECPKVASQSMKVANDFWVKAAVNSEMLDSARVECWNFLDANSASTNIEQREFCAVRAVICVLYPEPFSDDNGELLDWFFKMLLNIVQDNEKLIEDSLDILESMKSDIKLGKIQIT</sequence>
<evidence type="ECO:0000313" key="2">
    <source>
        <dbReference type="Proteomes" id="UP000031327"/>
    </source>
</evidence>
<protein>
    <submittedName>
        <fullName evidence="1">Uncharacterized protein</fullName>
    </submittedName>
</protein>
<dbReference type="OrthoDB" id="6971791at2"/>
<accession>A0A0C1QFM4</accession>
<organism evidence="1 2">
    <name type="scientific">Pseudoalteromonas luteoviolacea</name>
    <dbReference type="NCBI Taxonomy" id="43657"/>
    <lineage>
        <taxon>Bacteria</taxon>
        <taxon>Pseudomonadati</taxon>
        <taxon>Pseudomonadota</taxon>
        <taxon>Gammaproteobacteria</taxon>
        <taxon>Alteromonadales</taxon>
        <taxon>Pseudoalteromonadaceae</taxon>
        <taxon>Pseudoalteromonas</taxon>
    </lineage>
</organism>
<reference evidence="1 2" key="1">
    <citation type="submission" date="2014-12" db="EMBL/GenBank/DDBJ databases">
        <title>Draft Genome Sequence of Pseudoalteromonas luteoviolacea HI1.</title>
        <authorList>
            <person name="Asahina A.Y."/>
            <person name="Hadfield M.G."/>
        </authorList>
    </citation>
    <scope>NUCLEOTIDE SEQUENCE [LARGE SCALE GENOMIC DNA]</scope>
    <source>
        <strain evidence="1 2">HI1</strain>
    </source>
</reference>
<dbReference type="Proteomes" id="UP000031327">
    <property type="component" value="Unassembled WGS sequence"/>
</dbReference>